<dbReference type="Proteomes" id="UP000011115">
    <property type="component" value="Unassembled WGS sequence"/>
</dbReference>
<gene>
    <name evidence="2" type="primary">LOC102583252</name>
</gene>
<dbReference type="PANTHER" id="PTHR47123:SF6">
    <property type="entry name" value="F-BOX PROTEIN SKIP23-LIKE ISOFORM X1"/>
    <property type="match status" value="1"/>
</dbReference>
<reference evidence="3" key="1">
    <citation type="journal article" date="2011" name="Nature">
        <title>Genome sequence and analysis of the tuber crop potato.</title>
        <authorList>
            <consortium name="The Potato Genome Sequencing Consortium"/>
        </authorList>
    </citation>
    <scope>NUCLEOTIDE SEQUENCE [LARGE SCALE GENOMIC DNA]</scope>
    <source>
        <strain evidence="3">cv. DM1-3 516 R44</strain>
    </source>
</reference>
<dbReference type="ExpressionAtlas" id="M0ZMJ1">
    <property type="expression patterns" value="baseline"/>
</dbReference>
<dbReference type="EnsemblPlants" id="PGSC0003DMT400003917">
    <property type="protein sequence ID" value="PGSC0003DMT400003917"/>
    <property type="gene ID" value="PGSC0003DMG400001546"/>
</dbReference>
<proteinExistence type="predicted"/>
<dbReference type="PANTHER" id="PTHR47123">
    <property type="entry name" value="F-BOX PROTEIN SKIP23"/>
    <property type="match status" value="1"/>
</dbReference>
<dbReference type="Gramene" id="PGSC0003DMT400003917">
    <property type="protein sequence ID" value="PGSC0003DMT400003917"/>
    <property type="gene ID" value="PGSC0003DMG400001546"/>
</dbReference>
<organism evidence="2 3">
    <name type="scientific">Solanum tuberosum</name>
    <name type="common">Potato</name>
    <dbReference type="NCBI Taxonomy" id="4113"/>
    <lineage>
        <taxon>Eukaryota</taxon>
        <taxon>Viridiplantae</taxon>
        <taxon>Streptophyta</taxon>
        <taxon>Embryophyta</taxon>
        <taxon>Tracheophyta</taxon>
        <taxon>Spermatophyta</taxon>
        <taxon>Magnoliopsida</taxon>
        <taxon>eudicotyledons</taxon>
        <taxon>Gunneridae</taxon>
        <taxon>Pentapetalae</taxon>
        <taxon>asterids</taxon>
        <taxon>lamiids</taxon>
        <taxon>Solanales</taxon>
        <taxon>Solanaceae</taxon>
        <taxon>Solanoideae</taxon>
        <taxon>Solaneae</taxon>
        <taxon>Solanum</taxon>
    </lineage>
</organism>
<evidence type="ECO:0000313" key="2">
    <source>
        <dbReference type="EnsemblPlants" id="PGSC0003DMT400003917"/>
    </source>
</evidence>
<sequence>MNHNSGSEKDSFSLMAIDRDNRLCYLKSGDDKWTKLKNPSSYIDDIIVYKGNFYVVDRYGETMKFDSSFNETTVASRFSGGGKRKKRLVESGGQLFLVDYSSDFGKDASREIKIYRLDEKQYEWIEVHTLGDRIFFAVNDCCFSVSSCDFGDKYGRGNCIYYVKGSMYFDDEDSDDDFGMCGCCCPLDDDDVISYPISNYDDKTNESGSKSGGGGVISTSISNGDHRINASTSKSGGVREEQAVDRYKGVFDDNTCVFTIEDGKLGSLLSFLDYAEILWPPPSWLKGEDQPHPHVHLMVNEQNILETLFGIAFASFVLVNG</sequence>
<feature type="domain" description="KIB1-4 beta-propeller" evidence="1">
    <location>
        <begin position="8"/>
        <end position="174"/>
    </location>
</feature>
<dbReference type="OrthoDB" id="638130at2759"/>
<reference evidence="2" key="2">
    <citation type="submission" date="2015-06" db="UniProtKB">
        <authorList>
            <consortium name="EnsemblPlants"/>
        </authorList>
    </citation>
    <scope>IDENTIFICATION</scope>
    <source>
        <strain evidence="2">DM1-3 516 R44</strain>
    </source>
</reference>
<dbReference type="Pfam" id="PF03478">
    <property type="entry name" value="Beta-prop_KIB1-4"/>
    <property type="match status" value="1"/>
</dbReference>
<dbReference type="AlphaFoldDB" id="M0ZMJ1"/>
<dbReference type="HOGENOM" id="CLU_088085_0_0_1"/>
<evidence type="ECO:0000313" key="3">
    <source>
        <dbReference type="Proteomes" id="UP000011115"/>
    </source>
</evidence>
<keyword evidence="3" id="KW-1185">Reference proteome</keyword>
<accession>M0ZMJ1</accession>
<name>M0ZMJ1_SOLTU</name>
<protein>
    <submittedName>
        <fullName evidence="2">F-box family protein</fullName>
    </submittedName>
</protein>
<dbReference type="InterPro" id="IPR005174">
    <property type="entry name" value="KIB1-4_b-propeller"/>
</dbReference>
<dbReference type="InterPro" id="IPR051304">
    <property type="entry name" value="SCF_F-box_domain"/>
</dbReference>
<evidence type="ECO:0000259" key="1">
    <source>
        <dbReference type="Pfam" id="PF03478"/>
    </source>
</evidence>